<reference evidence="2" key="1">
    <citation type="submission" date="2023-07" db="EMBL/GenBank/DDBJ databases">
        <title>Chromosome-level genome assembly of Artemia franciscana.</title>
        <authorList>
            <person name="Jo E."/>
        </authorList>
    </citation>
    <scope>NUCLEOTIDE SEQUENCE</scope>
    <source>
        <tissue evidence="2">Whole body</tissue>
    </source>
</reference>
<protein>
    <recommendedName>
        <fullName evidence="4">Endonuclease/exonuclease/phosphatase domain-containing protein</fullName>
    </recommendedName>
</protein>
<evidence type="ECO:0000256" key="1">
    <source>
        <dbReference type="SAM" id="MobiDB-lite"/>
    </source>
</evidence>
<dbReference type="InterPro" id="IPR027124">
    <property type="entry name" value="Swc5/CFDP1/2"/>
</dbReference>
<dbReference type="SUPFAM" id="SSF56219">
    <property type="entry name" value="DNase I-like"/>
    <property type="match status" value="1"/>
</dbReference>
<dbReference type="PANTHER" id="PTHR23227">
    <property type="entry name" value="BUCENTAUR RELATED"/>
    <property type="match status" value="1"/>
</dbReference>
<evidence type="ECO:0000313" key="3">
    <source>
        <dbReference type="Proteomes" id="UP001187531"/>
    </source>
</evidence>
<evidence type="ECO:0008006" key="4">
    <source>
        <dbReference type="Google" id="ProtNLM"/>
    </source>
</evidence>
<evidence type="ECO:0000313" key="2">
    <source>
        <dbReference type="EMBL" id="KAK2724861.1"/>
    </source>
</evidence>
<feature type="region of interest" description="Disordered" evidence="1">
    <location>
        <begin position="327"/>
        <end position="346"/>
    </location>
</feature>
<dbReference type="Gene3D" id="3.60.10.10">
    <property type="entry name" value="Endonuclease/exonuclease/phosphatase"/>
    <property type="match status" value="1"/>
</dbReference>
<gene>
    <name evidence="2" type="ORF">QYM36_001361</name>
</gene>
<organism evidence="2 3">
    <name type="scientific">Artemia franciscana</name>
    <name type="common">Brine shrimp</name>
    <name type="synonym">Artemia sanfranciscana</name>
    <dbReference type="NCBI Taxonomy" id="6661"/>
    <lineage>
        <taxon>Eukaryota</taxon>
        <taxon>Metazoa</taxon>
        <taxon>Ecdysozoa</taxon>
        <taxon>Arthropoda</taxon>
        <taxon>Crustacea</taxon>
        <taxon>Branchiopoda</taxon>
        <taxon>Anostraca</taxon>
        <taxon>Artemiidae</taxon>
        <taxon>Artemia</taxon>
    </lineage>
</organism>
<sequence>MFQVTVTNREETQPPYPLAGKIECTGKDSDKESKDFYSQLQRLVDTIPKKDFIVVVGDFNTILGNDKSGYKDILGKLGIGQINSRETQLIDFCRDKNLFVTNTMFKHRRKRKVNCFLSLYGRTSSMIDYLLVSNWWKSAFTDTVTLFGADFDSDQSLLMSYIRLSIKAVVKSKQKVPRFPMEALKDQKMKQEYREQLNERPLKIMQETADLFSPANIDQLVLQNPEVFQNFPAQRNEEPPLRSEVEIAMKSLKSIKVPGIDGIQVEFLRVEPDVSIDLCHRIATAVCETKYYPKFWSTSVIVPLHKKGSKSNCDNFRPILLVSPLKSSGNTPRLHKKHDKTCDTRV</sequence>
<dbReference type="InterPro" id="IPR036691">
    <property type="entry name" value="Endo/exonu/phosph_ase_sf"/>
</dbReference>
<dbReference type="AlphaFoldDB" id="A0AA88IJE0"/>
<dbReference type="EMBL" id="JAVRJZ010000003">
    <property type="protein sequence ID" value="KAK2724861.1"/>
    <property type="molecule type" value="Genomic_DNA"/>
</dbReference>
<comment type="caution">
    <text evidence="2">The sequence shown here is derived from an EMBL/GenBank/DDBJ whole genome shotgun (WGS) entry which is preliminary data.</text>
</comment>
<proteinExistence type="predicted"/>
<dbReference type="PANTHER" id="PTHR23227:SF67">
    <property type="entry name" value="CRANIOFACIAL DEVELOPMENT PROTEIN 2-LIKE"/>
    <property type="match status" value="1"/>
</dbReference>
<dbReference type="Proteomes" id="UP001187531">
    <property type="component" value="Unassembled WGS sequence"/>
</dbReference>
<keyword evidence="3" id="KW-1185">Reference proteome</keyword>
<name>A0AA88IJE0_ARTSF</name>
<accession>A0AA88IJE0</accession>